<keyword evidence="3" id="KW-1185">Reference proteome</keyword>
<proteinExistence type="predicted"/>
<reference evidence="2 3" key="1">
    <citation type="submission" date="2020-07" db="EMBL/GenBank/DDBJ databases">
        <title>Comparative genomics of pyrophilous fungi reveals a link between fire events and developmental genes.</title>
        <authorList>
            <consortium name="DOE Joint Genome Institute"/>
            <person name="Steindorff A.S."/>
            <person name="Carver A."/>
            <person name="Calhoun S."/>
            <person name="Stillman K."/>
            <person name="Liu H."/>
            <person name="Lipzen A."/>
            <person name="Pangilinan J."/>
            <person name="Labutti K."/>
            <person name="Bruns T.D."/>
            <person name="Grigoriev I.V."/>
        </authorList>
    </citation>
    <scope>NUCLEOTIDE SEQUENCE [LARGE SCALE GENOMIC DNA]</scope>
    <source>
        <strain evidence="2 3">CBS 144469</strain>
    </source>
</reference>
<evidence type="ECO:0000256" key="1">
    <source>
        <dbReference type="SAM" id="MobiDB-lite"/>
    </source>
</evidence>
<accession>A0A8H6HQN7</accession>
<evidence type="ECO:0000313" key="3">
    <source>
        <dbReference type="Proteomes" id="UP000521943"/>
    </source>
</evidence>
<sequence>MCSALGTGSDSDSQSSGRDHGKRCNACIMIHRDSTADFGVPRTERCHEIGAKTNARHISIANATMSWRYWVRRATPRPVSEGNPDRLVSNITFDYVVSIGTQVISLKNQNQTKRPKTQNLALCSPMPAVHISLPHNDISIHRCRGYYYLRTRSASADTARPNEELVRRKCTGHIWVSGTNTRKKLPHQLSAPLPLPHATSPHTMQDQSIHTDPTQSPQHSNGTRHTIPLPQVVQHIIVVPRSTSYYIHHAGNVSFGANYGAFYQEEVNDLTRRRDQDALGVTATSEDRRKERRGPGIRVMLRSIFHRLKQVSTTTTTPRMPHFIRVALNQCRENTYSYISEGVEREITLMRDDRQMSPMILITSSAALIQSLQRLHNAVLTYPAFSSSGFYDASHQPESTFRLSSSLQHHNPRMNHTVTYLHDAEDNALSGFAPSGTPVPRLLDILLIHVSLQAIGDHIPGRPTINPSIPQPQDLEHKAGNVNLGSNYGWNSHLLYQEEVDNPPRQRDGDDRETVYFALDRSSDSESYLGESCRNAQHCRATASLHSPVGPSRAEGSEGRKREGMWVVIGRCFQRSAARVV</sequence>
<feature type="region of interest" description="Disordered" evidence="1">
    <location>
        <begin position="185"/>
        <end position="227"/>
    </location>
</feature>
<gene>
    <name evidence="2" type="ORF">DFP72DRAFT_1139758</name>
</gene>
<dbReference type="AlphaFoldDB" id="A0A8H6HQN7"/>
<protein>
    <submittedName>
        <fullName evidence="2">Uncharacterized protein</fullName>
    </submittedName>
</protein>
<evidence type="ECO:0000313" key="2">
    <source>
        <dbReference type="EMBL" id="KAF6750143.1"/>
    </source>
</evidence>
<comment type="caution">
    <text evidence="2">The sequence shown here is derived from an EMBL/GenBank/DDBJ whole genome shotgun (WGS) entry which is preliminary data.</text>
</comment>
<feature type="compositionally biased region" description="Polar residues" evidence="1">
    <location>
        <begin position="200"/>
        <end position="224"/>
    </location>
</feature>
<organism evidence="2 3">
    <name type="scientific">Ephemerocybe angulata</name>
    <dbReference type="NCBI Taxonomy" id="980116"/>
    <lineage>
        <taxon>Eukaryota</taxon>
        <taxon>Fungi</taxon>
        <taxon>Dikarya</taxon>
        <taxon>Basidiomycota</taxon>
        <taxon>Agaricomycotina</taxon>
        <taxon>Agaricomycetes</taxon>
        <taxon>Agaricomycetidae</taxon>
        <taxon>Agaricales</taxon>
        <taxon>Agaricineae</taxon>
        <taxon>Psathyrellaceae</taxon>
        <taxon>Ephemerocybe</taxon>
    </lineage>
</organism>
<dbReference type="Proteomes" id="UP000521943">
    <property type="component" value="Unassembled WGS sequence"/>
</dbReference>
<dbReference type="EMBL" id="JACGCI010000058">
    <property type="protein sequence ID" value="KAF6750143.1"/>
    <property type="molecule type" value="Genomic_DNA"/>
</dbReference>
<name>A0A8H6HQN7_9AGAR</name>